<reference evidence="5" key="1">
    <citation type="journal article" date="2014" name="Int. J. Syst. Evol. Microbiol.">
        <title>Complete genome sequence of Corynebacterium casei LMG S-19264T (=DSM 44701T), isolated from a smear-ripened cheese.</title>
        <authorList>
            <consortium name="US DOE Joint Genome Institute (JGI-PGF)"/>
            <person name="Walter F."/>
            <person name="Albersmeier A."/>
            <person name="Kalinowski J."/>
            <person name="Ruckert C."/>
        </authorList>
    </citation>
    <scope>NUCLEOTIDE SEQUENCE</scope>
    <source>
        <strain evidence="5">KCTC 42651</strain>
    </source>
</reference>
<sequence>MRLVAEPITEAAFAPFGQLLALPTEAGRVDYSAFAENLRPGKASVCFRTSLTAPSSLPLKTRVMERHAFSSQAFLPVDVARYVVMVAPDAADGGPDLSGARLFLVDGRTGINYRAGVWHHPMTVLDRDAVFATVMFNDGGDRDEDWADLPVEVELSL</sequence>
<keyword evidence="3 5" id="KW-0456">Lyase</keyword>
<keyword evidence="2" id="KW-0659">Purine metabolism</keyword>
<reference evidence="5" key="2">
    <citation type="submission" date="2020-09" db="EMBL/GenBank/DDBJ databases">
        <authorList>
            <person name="Sun Q."/>
            <person name="Kim S."/>
        </authorList>
    </citation>
    <scope>NUCLEOTIDE SEQUENCE</scope>
    <source>
        <strain evidence="5">KCTC 42651</strain>
    </source>
</reference>
<keyword evidence="6" id="KW-1185">Reference proteome</keyword>
<dbReference type="GO" id="GO:0004848">
    <property type="term" value="F:ureidoglycolate hydrolase activity"/>
    <property type="evidence" value="ECO:0007669"/>
    <property type="project" value="InterPro"/>
</dbReference>
<dbReference type="CDD" id="cd20298">
    <property type="entry name" value="cupin_UAH"/>
    <property type="match status" value="1"/>
</dbReference>
<evidence type="ECO:0000313" key="6">
    <source>
        <dbReference type="Proteomes" id="UP000630353"/>
    </source>
</evidence>
<name>A0A919CQZ7_9PROT</name>
<dbReference type="Gene3D" id="2.60.120.480">
    <property type="entry name" value="Ureidoglycolate hydrolase"/>
    <property type="match status" value="1"/>
</dbReference>
<dbReference type="InterPro" id="IPR024060">
    <property type="entry name" value="Ureidoglycolate_lyase_dom_sf"/>
</dbReference>
<dbReference type="PANTHER" id="PTHR21221:SF1">
    <property type="entry name" value="UREIDOGLYCOLATE LYASE"/>
    <property type="match status" value="1"/>
</dbReference>
<proteinExistence type="predicted"/>
<dbReference type="RefSeq" id="WP_189992605.1">
    <property type="nucleotide sequence ID" value="NZ_BMZS01000009.1"/>
</dbReference>
<evidence type="ECO:0000313" key="5">
    <source>
        <dbReference type="EMBL" id="GHD57169.1"/>
    </source>
</evidence>
<dbReference type="AlphaFoldDB" id="A0A919CQZ7"/>
<evidence type="ECO:0000256" key="3">
    <source>
        <dbReference type="ARBA" id="ARBA00023239"/>
    </source>
</evidence>
<organism evidence="5 6">
    <name type="scientific">Thalassobaculum fulvum</name>
    <dbReference type="NCBI Taxonomy" id="1633335"/>
    <lineage>
        <taxon>Bacteria</taxon>
        <taxon>Pseudomonadati</taxon>
        <taxon>Pseudomonadota</taxon>
        <taxon>Alphaproteobacteria</taxon>
        <taxon>Rhodospirillales</taxon>
        <taxon>Thalassobaculaceae</taxon>
        <taxon>Thalassobaculum</taxon>
    </lineage>
</organism>
<accession>A0A919CQZ7</accession>
<dbReference type="InterPro" id="IPR047233">
    <property type="entry name" value="UAH_cupin"/>
</dbReference>
<dbReference type="InterPro" id="IPR007247">
    <property type="entry name" value="Ureidogly_lyase"/>
</dbReference>
<dbReference type="SUPFAM" id="SSF51182">
    <property type="entry name" value="RmlC-like cupins"/>
    <property type="match status" value="1"/>
</dbReference>
<comment type="caution">
    <text evidence="5">The sequence shown here is derived from an EMBL/GenBank/DDBJ whole genome shotgun (WGS) entry which is preliminary data.</text>
</comment>
<dbReference type="PANTHER" id="PTHR21221">
    <property type="entry name" value="UREIDOGLYCOLATE HYDROLASE"/>
    <property type="match status" value="1"/>
</dbReference>
<dbReference type="EMBL" id="BMZS01000009">
    <property type="protein sequence ID" value="GHD57169.1"/>
    <property type="molecule type" value="Genomic_DNA"/>
</dbReference>
<dbReference type="InterPro" id="IPR011051">
    <property type="entry name" value="RmlC_Cupin_sf"/>
</dbReference>
<comment type="subunit">
    <text evidence="1">Homodimer.</text>
</comment>
<dbReference type="GO" id="GO:0050385">
    <property type="term" value="F:ureidoglycolate lyase activity"/>
    <property type="evidence" value="ECO:0007669"/>
    <property type="project" value="UniProtKB-EC"/>
</dbReference>
<dbReference type="GO" id="GO:0006144">
    <property type="term" value="P:purine nucleobase metabolic process"/>
    <property type="evidence" value="ECO:0007669"/>
    <property type="project" value="UniProtKB-KW"/>
</dbReference>
<evidence type="ECO:0000256" key="1">
    <source>
        <dbReference type="ARBA" id="ARBA00011738"/>
    </source>
</evidence>
<dbReference type="Proteomes" id="UP000630353">
    <property type="component" value="Unassembled WGS sequence"/>
</dbReference>
<gene>
    <name evidence="5" type="primary">allA</name>
    <name evidence="5" type="ORF">GCM10017083_38270</name>
</gene>
<comment type="catalytic activity">
    <reaction evidence="4">
        <text>(S)-ureidoglycolate = urea + glyoxylate</text>
        <dbReference type="Rhea" id="RHEA:11304"/>
        <dbReference type="ChEBI" id="CHEBI:16199"/>
        <dbReference type="ChEBI" id="CHEBI:36655"/>
        <dbReference type="ChEBI" id="CHEBI:57296"/>
        <dbReference type="EC" id="4.3.2.3"/>
    </reaction>
</comment>
<dbReference type="Pfam" id="PF04115">
    <property type="entry name" value="Ureidogly_lyase"/>
    <property type="match status" value="1"/>
</dbReference>
<protein>
    <submittedName>
        <fullName evidence="5">Ureidoglycolate lyase</fullName>
    </submittedName>
</protein>
<evidence type="ECO:0000256" key="2">
    <source>
        <dbReference type="ARBA" id="ARBA00022631"/>
    </source>
</evidence>
<evidence type="ECO:0000256" key="4">
    <source>
        <dbReference type="ARBA" id="ARBA00047684"/>
    </source>
</evidence>
<dbReference type="GO" id="GO:0000256">
    <property type="term" value="P:allantoin catabolic process"/>
    <property type="evidence" value="ECO:0007669"/>
    <property type="project" value="InterPro"/>
</dbReference>